<evidence type="ECO:0000313" key="1">
    <source>
        <dbReference type="EMBL" id="KAF8763665.1"/>
    </source>
</evidence>
<dbReference type="SUPFAM" id="SSF57567">
    <property type="entry name" value="Serine protease inhibitors"/>
    <property type="match status" value="1"/>
</dbReference>
<accession>A0A8T0E0M2</accession>
<organism evidence="1 2">
    <name type="scientific">Argiope bruennichi</name>
    <name type="common">Wasp spider</name>
    <name type="synonym">Aranea bruennichi</name>
    <dbReference type="NCBI Taxonomy" id="94029"/>
    <lineage>
        <taxon>Eukaryota</taxon>
        <taxon>Metazoa</taxon>
        <taxon>Ecdysozoa</taxon>
        <taxon>Arthropoda</taxon>
        <taxon>Chelicerata</taxon>
        <taxon>Arachnida</taxon>
        <taxon>Araneae</taxon>
        <taxon>Araneomorphae</taxon>
        <taxon>Entelegynae</taxon>
        <taxon>Araneoidea</taxon>
        <taxon>Araneidae</taxon>
        <taxon>Argiope</taxon>
    </lineage>
</organism>
<dbReference type="AlphaFoldDB" id="A0A8T0E0M2"/>
<dbReference type="Gene3D" id="2.10.25.10">
    <property type="entry name" value="Laminin"/>
    <property type="match status" value="1"/>
</dbReference>
<reference evidence="1" key="2">
    <citation type="submission" date="2020-06" db="EMBL/GenBank/DDBJ databases">
        <authorList>
            <person name="Sheffer M."/>
        </authorList>
    </citation>
    <scope>NUCLEOTIDE SEQUENCE</scope>
</reference>
<evidence type="ECO:0000313" key="2">
    <source>
        <dbReference type="Proteomes" id="UP000807504"/>
    </source>
</evidence>
<proteinExistence type="predicted"/>
<reference evidence="1" key="1">
    <citation type="journal article" date="2020" name="bioRxiv">
        <title>Chromosome-level reference genome of the European wasp spider Argiope bruennichi: a resource for studies on range expansion and evolutionary adaptation.</title>
        <authorList>
            <person name="Sheffer M.M."/>
            <person name="Hoppe A."/>
            <person name="Krehenwinkel H."/>
            <person name="Uhl G."/>
            <person name="Kuss A.W."/>
            <person name="Jensen L."/>
            <person name="Jensen C."/>
            <person name="Gillespie R.G."/>
            <person name="Hoff K.J."/>
            <person name="Prost S."/>
        </authorList>
    </citation>
    <scope>NUCLEOTIDE SEQUENCE</scope>
</reference>
<dbReference type="CDD" id="cd19941">
    <property type="entry name" value="TIL"/>
    <property type="match status" value="1"/>
</dbReference>
<name>A0A8T0E0M2_ARGBR</name>
<dbReference type="EMBL" id="JABXBU010002231">
    <property type="protein sequence ID" value="KAF8763665.1"/>
    <property type="molecule type" value="Genomic_DNA"/>
</dbReference>
<evidence type="ECO:0008006" key="3">
    <source>
        <dbReference type="Google" id="ProtNLM"/>
    </source>
</evidence>
<protein>
    <recommendedName>
        <fullName evidence="3">TIL domain-containing protein</fullName>
    </recommendedName>
</protein>
<sequence length="121" mass="13501">MAYEHQVASGVGKMSSSDPIFYPKKKRITLERENIIMKVFILFALVAAVSTFEISNNCPANKTIGYFGDCPESCLSLIQPPEACTLRLNHGCMCIEGYVLLRDQEFFSDCIKPEDCPANPE</sequence>
<dbReference type="InterPro" id="IPR036084">
    <property type="entry name" value="Ser_inhib-like_sf"/>
</dbReference>
<gene>
    <name evidence="1" type="ORF">HNY73_021823</name>
</gene>
<comment type="caution">
    <text evidence="1">The sequence shown here is derived from an EMBL/GenBank/DDBJ whole genome shotgun (WGS) entry which is preliminary data.</text>
</comment>
<dbReference type="Proteomes" id="UP000807504">
    <property type="component" value="Unassembled WGS sequence"/>
</dbReference>
<keyword evidence="2" id="KW-1185">Reference proteome</keyword>